<dbReference type="GO" id="GO:0030246">
    <property type="term" value="F:carbohydrate binding"/>
    <property type="evidence" value="ECO:0007669"/>
    <property type="project" value="UniProtKB-KW"/>
</dbReference>
<feature type="domain" description="Galectin" evidence="3">
    <location>
        <begin position="64"/>
        <end position="193"/>
    </location>
</feature>
<protein>
    <recommendedName>
        <fullName evidence="3">Galectin domain-containing protein</fullName>
    </recommendedName>
</protein>
<keyword evidence="2" id="KW-0677">Repeat</keyword>
<feature type="domain" description="Galectin" evidence="3">
    <location>
        <begin position="524"/>
        <end position="656"/>
    </location>
</feature>
<evidence type="ECO:0000259" key="3">
    <source>
        <dbReference type="PROSITE" id="PS51304"/>
    </source>
</evidence>
<feature type="domain" description="Galectin" evidence="3">
    <location>
        <begin position="671"/>
        <end position="802"/>
    </location>
</feature>
<evidence type="ECO:0000256" key="2">
    <source>
        <dbReference type="ARBA" id="ARBA00022737"/>
    </source>
</evidence>
<feature type="domain" description="Galectin" evidence="3">
    <location>
        <begin position="214"/>
        <end position="342"/>
    </location>
</feature>
<feature type="domain" description="Galectin" evidence="3">
    <location>
        <begin position="825"/>
        <end position="954"/>
    </location>
</feature>
<dbReference type="OrthoDB" id="6251307at2759"/>
<dbReference type="CDD" id="cd00070">
    <property type="entry name" value="GLECT"/>
    <property type="match status" value="9"/>
</dbReference>
<organism evidence="4 5">
    <name type="scientific">Synaphobranchus kaupii</name>
    <name type="common">Kaup's arrowtooth eel</name>
    <dbReference type="NCBI Taxonomy" id="118154"/>
    <lineage>
        <taxon>Eukaryota</taxon>
        <taxon>Metazoa</taxon>
        <taxon>Chordata</taxon>
        <taxon>Craniata</taxon>
        <taxon>Vertebrata</taxon>
        <taxon>Euteleostomi</taxon>
        <taxon>Actinopterygii</taxon>
        <taxon>Neopterygii</taxon>
        <taxon>Teleostei</taxon>
        <taxon>Anguilliformes</taxon>
        <taxon>Synaphobranchidae</taxon>
        <taxon>Synaphobranchus</taxon>
    </lineage>
</organism>
<dbReference type="InterPro" id="IPR001079">
    <property type="entry name" value="Galectin_CRD"/>
</dbReference>
<dbReference type="Proteomes" id="UP001152622">
    <property type="component" value="Chromosome 3"/>
</dbReference>
<dbReference type="PANTHER" id="PTHR11346:SF32">
    <property type="entry name" value="GALECTIN-4"/>
    <property type="match status" value="1"/>
</dbReference>
<dbReference type="EMBL" id="JAINUF010000003">
    <property type="protein sequence ID" value="KAJ8368694.1"/>
    <property type="molecule type" value="Genomic_DNA"/>
</dbReference>
<sequence length="1428" mass="161030">MPFRKGESFELVIAITSEGYQVIVNGRQFYLFRHRIPVERVRVLEIGGGVSIQTVNIIRMNTPYVRPISSGLRPGMSVYLRGTIPHAIKSFNVNLQCGEKKDIALHFKPQFTPSEVVVFNTLRNDSWENEERVNVMPFHKGGSFELVFIVTPEGYQVNVDGCHFYLYKHRIPVEQVTAVQIYNDVSIQDMDIIEGEPGGIQICPGGLEDMSTPYVRPISCGLRTGMSLLFQGTILNTCDRFSINLKCGEKKDIALHFNPRFENLVVVFNTFRNSSWEQEETVNKMPFQKGKSFELFIVIKSHGYQVIANGRKFYLFKHRIPVEQVSALEINGDVSMQNFEIIQGVPGDIAICPGMPEEPDVQAMVVGNIPYVRPISGGLKMGMSVYFQGTIPHKVNRFHINFKCGDVKGCDKAMHLIARFRPCVMVGFNTFQNGCWKKEKRVHDMPFSKGESFEMVIVVATEGYQVNVNGQLFYVFKHHIPVEQVSALEIAGDVSVQTLNITEGEQDIMELPSEEEAVICTIPHVRTIHGGLRMGMSLCVKGIVPHEITSFGINLQCGEKIGCDKAFHFNPRFNTSKVVFNSFRNGSWENEERVDEMPFRKGEKFVLVIVITSEGYQVIVNNCQFYLFKHRIPLDQVSALEMDEDFSMSIIEGEQEGIQEQPDEEEIVTPQYVQTIDSVKTGMSVYFQGSIPDDIKGFSINLLCGEKDGCDNAFHFNPRFESANLVVFNTFRNGSWEEEERVNEMPFSKGEDFEMVIVITAEGYQVNVNGSPFHFFKHRFPVDQVSAIQIKEDVSMQTIEIFEGEQGGVDEDPHEDELAVSVPQYVQPISGGLKKGMSVYFQGTIPDETKQFSINLQCGEKDSDIALHFNPRLESSDVLFNTFQNGEWNEEEKVNEMPFHKGESFELVFIITSEGYQVIINDKKFYLFKHRVLVEHVGAMQINGDVFMQTITMLEGGEGDIQEQPGLDELVVTSPQYVQPIPGLKTGMSMYFQGSIPDEINKFSINLQCGETDGCDIALHFSPQFEPSQMVVFNSFKNGSWEQEEKVDEMPFSKGEKFELIFIITSEGYQVNVNSKPFHMFKLRMPVEQVSAVQIDGDICMETVTVIEVEEHPVGDSITLSPGETTVVEHSLQIASYVQPISGLRPGVTLYFQGSIPDEIDRFSIDLQCGETDGCDKVLHFNPQFEPLEGVVFNSFKDGSWEQEERVTEMPFSKGSDFELAFIITSEGYQVNVNSRPLHMFKHRLQVDQVCAVQITGNISMRTLNIVQDSMRGDMGEEYQTKELQVISGEPIYNPSIPYSDMIPGGMTPKKTIVISGNVPPGASSFACNFLVSSSGDTAFQINPRVSEGVVVRNSCKGGNWGAEERETDVNPFQEGKSFEMLVRSGNQKFTVYVNGNYMCDYVHHVQTTNQIDKLEIVGDVQLSYLLF</sequence>
<dbReference type="SMART" id="SM00908">
    <property type="entry name" value="Gal-bind_lectin"/>
    <property type="match status" value="9"/>
</dbReference>
<dbReference type="InterPro" id="IPR044156">
    <property type="entry name" value="Galectin-like"/>
</dbReference>
<dbReference type="PANTHER" id="PTHR11346">
    <property type="entry name" value="GALECTIN"/>
    <property type="match status" value="1"/>
</dbReference>
<accession>A0A9Q1FVN2</accession>
<dbReference type="SMART" id="SM00276">
    <property type="entry name" value="GLECT"/>
    <property type="match status" value="9"/>
</dbReference>
<evidence type="ECO:0000313" key="5">
    <source>
        <dbReference type="Proteomes" id="UP001152622"/>
    </source>
</evidence>
<feature type="domain" description="Galectin" evidence="3">
    <location>
        <begin position="371"/>
        <end position="502"/>
    </location>
</feature>
<dbReference type="SUPFAM" id="SSF49899">
    <property type="entry name" value="Concanavalin A-like lectins/glucanases"/>
    <property type="match status" value="10"/>
</dbReference>
<feature type="domain" description="Galectin" evidence="3">
    <location>
        <begin position="1"/>
        <end position="58"/>
    </location>
</feature>
<dbReference type="Gene3D" id="2.60.120.200">
    <property type="match status" value="10"/>
</dbReference>
<name>A0A9Q1FVN2_SYNKA</name>
<dbReference type="FunFam" id="2.60.120.200:FF:000124">
    <property type="entry name" value="Galectin-4"/>
    <property type="match status" value="8"/>
</dbReference>
<proteinExistence type="predicted"/>
<comment type="caution">
    <text evidence="4">The sequence shown here is derived from an EMBL/GenBank/DDBJ whole genome shotgun (WGS) entry which is preliminary data.</text>
</comment>
<dbReference type="PROSITE" id="PS51304">
    <property type="entry name" value="GALECTIN"/>
    <property type="match status" value="10"/>
</dbReference>
<keyword evidence="5" id="KW-1185">Reference proteome</keyword>
<gene>
    <name evidence="4" type="ORF">SKAU_G00087220</name>
</gene>
<dbReference type="Pfam" id="PF00337">
    <property type="entry name" value="Gal-bind_lectin"/>
    <property type="match status" value="10"/>
</dbReference>
<evidence type="ECO:0000313" key="4">
    <source>
        <dbReference type="EMBL" id="KAJ8368694.1"/>
    </source>
</evidence>
<feature type="domain" description="Galectin" evidence="3">
    <location>
        <begin position="1299"/>
        <end position="1428"/>
    </location>
</feature>
<feature type="domain" description="Galectin" evidence="3">
    <location>
        <begin position="1136"/>
        <end position="1267"/>
    </location>
</feature>
<keyword evidence="1" id="KW-0430">Lectin</keyword>
<feature type="domain" description="Galectin" evidence="3">
    <location>
        <begin position="976"/>
        <end position="1110"/>
    </location>
</feature>
<reference evidence="4" key="1">
    <citation type="journal article" date="2023" name="Science">
        <title>Genome structures resolve the early diversification of teleost fishes.</title>
        <authorList>
            <person name="Parey E."/>
            <person name="Louis A."/>
            <person name="Montfort J."/>
            <person name="Bouchez O."/>
            <person name="Roques C."/>
            <person name="Iampietro C."/>
            <person name="Lluch J."/>
            <person name="Castinel A."/>
            <person name="Donnadieu C."/>
            <person name="Desvignes T."/>
            <person name="Floi Bucao C."/>
            <person name="Jouanno E."/>
            <person name="Wen M."/>
            <person name="Mejri S."/>
            <person name="Dirks R."/>
            <person name="Jansen H."/>
            <person name="Henkel C."/>
            <person name="Chen W.J."/>
            <person name="Zahm M."/>
            <person name="Cabau C."/>
            <person name="Klopp C."/>
            <person name="Thompson A.W."/>
            <person name="Robinson-Rechavi M."/>
            <person name="Braasch I."/>
            <person name="Lecointre G."/>
            <person name="Bobe J."/>
            <person name="Postlethwait J.H."/>
            <person name="Berthelot C."/>
            <person name="Roest Crollius H."/>
            <person name="Guiguen Y."/>
        </authorList>
    </citation>
    <scope>NUCLEOTIDE SEQUENCE</scope>
    <source>
        <strain evidence="4">WJC10195</strain>
    </source>
</reference>
<evidence type="ECO:0000256" key="1">
    <source>
        <dbReference type="ARBA" id="ARBA00022734"/>
    </source>
</evidence>
<dbReference type="InterPro" id="IPR013320">
    <property type="entry name" value="ConA-like_dom_sf"/>
</dbReference>